<evidence type="ECO:0000313" key="1">
    <source>
        <dbReference type="EMBL" id="PIM54839.1"/>
    </source>
</evidence>
<comment type="caution">
    <text evidence="1">The sequence shown here is derived from an EMBL/GenBank/DDBJ whole genome shotgun (WGS) entry which is preliminary data.</text>
</comment>
<dbReference type="EMBL" id="PEOG01000007">
    <property type="protein sequence ID" value="PIM54839.1"/>
    <property type="molecule type" value="Genomic_DNA"/>
</dbReference>
<keyword evidence="2" id="KW-1185">Reference proteome</keyword>
<evidence type="ECO:0000313" key="2">
    <source>
        <dbReference type="Proteomes" id="UP000231501"/>
    </source>
</evidence>
<sequence length="264" mass="28662">MKGEIRFSGLEPGAHWEYSVDGTNWRAGTGAGVRGSDLGQEGDRTVWLRQTDEAGNVGASSHVEVKVDLTPPIEAVIRFPSDPLLAGPFHTEPHIKSSDIYISANPGWFYSWDGQTWQQGAGDRIAQSLLPGQGKQSLFIRDEDQAGNVTISRRNFTIDDHAPVAPTLQLVNDTGARDDDRVTFDGTLRITNLEPEARWWMKAYFNGKEVYAGGTTDTISTGDMGIPAGATGSVVVNVQQVDAAGHQSGMTRFAFDLYAQHAVI</sequence>
<dbReference type="Proteomes" id="UP000231501">
    <property type="component" value="Unassembled WGS sequence"/>
</dbReference>
<reference evidence="1 2" key="1">
    <citation type="submission" date="2017-11" db="EMBL/GenBank/DDBJ databases">
        <title>Draft genome sequence of Mitsuaria sp. HWN-4.</title>
        <authorList>
            <person name="Gundlapally S.R."/>
        </authorList>
    </citation>
    <scope>NUCLEOTIDE SEQUENCE [LARGE SCALE GENOMIC DNA]</scope>
    <source>
        <strain evidence="1 2">HWN-4</strain>
    </source>
</reference>
<accession>A0A2G9CH55</accession>
<evidence type="ECO:0008006" key="3">
    <source>
        <dbReference type="Google" id="ProtNLM"/>
    </source>
</evidence>
<organism evidence="1 2">
    <name type="scientific">Roseateles chitinivorans</name>
    <dbReference type="NCBI Taxonomy" id="2917965"/>
    <lineage>
        <taxon>Bacteria</taxon>
        <taxon>Pseudomonadati</taxon>
        <taxon>Pseudomonadota</taxon>
        <taxon>Betaproteobacteria</taxon>
        <taxon>Burkholderiales</taxon>
        <taxon>Sphaerotilaceae</taxon>
        <taxon>Roseateles</taxon>
    </lineage>
</organism>
<gene>
    <name evidence="1" type="ORF">CS062_02865</name>
</gene>
<name>A0A2G9CH55_9BURK</name>
<dbReference type="AlphaFoldDB" id="A0A2G9CH55"/>
<proteinExistence type="predicted"/>
<protein>
    <recommendedName>
        <fullName evidence="3">Bacterial Ig-like domain-containing protein</fullName>
    </recommendedName>
</protein>